<dbReference type="PANTHER" id="PTHR43606">
    <property type="entry name" value="PHOSPHATASE, PUTATIVE (AFU_ORTHOLOGUE AFUA_6G08710)-RELATED"/>
    <property type="match status" value="1"/>
</dbReference>
<dbReference type="InterPro" id="IPR052900">
    <property type="entry name" value="Phospholipid_Metab_Enz"/>
</dbReference>
<dbReference type="Pfam" id="PF09423">
    <property type="entry name" value="PhoD"/>
    <property type="match status" value="1"/>
</dbReference>
<dbReference type="AlphaFoldDB" id="A0A0L0SKR8"/>
<dbReference type="CDD" id="cd07389">
    <property type="entry name" value="MPP_PhoD"/>
    <property type="match status" value="1"/>
</dbReference>
<keyword evidence="4" id="KW-1185">Reference proteome</keyword>
<feature type="transmembrane region" description="Helical" evidence="1">
    <location>
        <begin position="65"/>
        <end position="84"/>
    </location>
</feature>
<dbReference type="eggNOG" id="ENOG502QPM1">
    <property type="taxonomic scope" value="Eukaryota"/>
</dbReference>
<sequence length="517" mass="57167">MTLVRTPYRQLLPYEIAMFAVALVFLGVWGTLWLRARRLRARSAAESSGKPGSTSKAAPSSPKPVLAAVAAVVAIMAVLLGLVFDNNWHIRMYSHSDVRTVRLGAVTSSFASVIVRDPTAKSITVTLTAPDTKKIDVTVPVSLDNDFVGIARFTGLSGGAEHAVQVKNDRGEDVKPANGQELKIKTLPIKNPDSFKVAFGSCNLPFPWRHGMSGFKNVLDMKPDLFLHLGDFIYADVPFQVGDSTENFRRLYRRNLNDAYYMELAQSVPSLHMFDDHEIFDNWVAGAPPVPYAPTALAVYREHVHNAMPHEADPGKPNPTWFYNVTVGSDLATIFMSNTRAFRKPASTPAASSKDLESADATFLGADQLAAVDAWLQDAQTRKVTWKVFVSSVPFSPNYVDADTWYGARRERAAILKRADELGVHNLIVLSGDRHEVGVFEIPRKLEGARSVEFSVSPLHAFYDDLPSIKEEIEPILFKDAGARSYAGAIEISEQEVKFAVRRMGEPLYDLTVKRTK</sequence>
<keyword evidence="1" id="KW-1133">Transmembrane helix</keyword>
<dbReference type="OrthoDB" id="2100241at2759"/>
<dbReference type="InterPro" id="IPR038607">
    <property type="entry name" value="PhoD-like_sf"/>
</dbReference>
<reference evidence="4" key="2">
    <citation type="submission" date="2009-11" db="EMBL/GenBank/DDBJ databases">
        <title>The Genome Sequence of Allomyces macrogynus strain ATCC 38327.</title>
        <authorList>
            <consortium name="The Broad Institute Genome Sequencing Platform"/>
            <person name="Russ C."/>
            <person name="Cuomo C."/>
            <person name="Shea T."/>
            <person name="Young S.K."/>
            <person name="Zeng Q."/>
            <person name="Koehrsen M."/>
            <person name="Haas B."/>
            <person name="Borodovsky M."/>
            <person name="Guigo R."/>
            <person name="Alvarado L."/>
            <person name="Berlin A."/>
            <person name="Borenstein D."/>
            <person name="Chen Z."/>
            <person name="Engels R."/>
            <person name="Freedman E."/>
            <person name="Gellesch M."/>
            <person name="Goldberg J."/>
            <person name="Griggs A."/>
            <person name="Gujja S."/>
            <person name="Heiman D."/>
            <person name="Hepburn T."/>
            <person name="Howarth C."/>
            <person name="Jen D."/>
            <person name="Larson L."/>
            <person name="Lewis B."/>
            <person name="Mehta T."/>
            <person name="Park D."/>
            <person name="Pearson M."/>
            <person name="Roberts A."/>
            <person name="Saif S."/>
            <person name="Shenoy N."/>
            <person name="Sisk P."/>
            <person name="Stolte C."/>
            <person name="Sykes S."/>
            <person name="Walk T."/>
            <person name="White J."/>
            <person name="Yandava C."/>
            <person name="Burger G."/>
            <person name="Gray M.W."/>
            <person name="Holland P.W.H."/>
            <person name="King N."/>
            <person name="Lang F.B.F."/>
            <person name="Roger A.J."/>
            <person name="Ruiz-Trillo I."/>
            <person name="Lander E."/>
            <person name="Nusbaum C."/>
        </authorList>
    </citation>
    <scope>NUCLEOTIDE SEQUENCE [LARGE SCALE GENOMIC DNA]</scope>
    <source>
        <strain evidence="4">ATCC 38327</strain>
    </source>
</reference>
<organism evidence="3 4">
    <name type="scientific">Allomyces macrogynus (strain ATCC 38327)</name>
    <name type="common">Allomyces javanicus var. macrogynus</name>
    <dbReference type="NCBI Taxonomy" id="578462"/>
    <lineage>
        <taxon>Eukaryota</taxon>
        <taxon>Fungi</taxon>
        <taxon>Fungi incertae sedis</taxon>
        <taxon>Blastocladiomycota</taxon>
        <taxon>Blastocladiomycetes</taxon>
        <taxon>Blastocladiales</taxon>
        <taxon>Blastocladiaceae</taxon>
        <taxon>Allomyces</taxon>
    </lineage>
</organism>
<feature type="transmembrane region" description="Helical" evidence="1">
    <location>
        <begin position="12"/>
        <end position="34"/>
    </location>
</feature>
<dbReference type="VEuPathDB" id="FungiDB:AMAG_08319"/>
<proteinExistence type="predicted"/>
<evidence type="ECO:0000313" key="3">
    <source>
        <dbReference type="EMBL" id="KNE63161.1"/>
    </source>
</evidence>
<evidence type="ECO:0000259" key="2">
    <source>
        <dbReference type="Pfam" id="PF09423"/>
    </source>
</evidence>
<dbReference type="InterPro" id="IPR018946">
    <property type="entry name" value="PhoD-like_MPP"/>
</dbReference>
<accession>A0A0L0SKR8</accession>
<dbReference type="SUPFAM" id="SSF56300">
    <property type="entry name" value="Metallo-dependent phosphatases"/>
    <property type="match status" value="1"/>
</dbReference>
<dbReference type="STRING" id="578462.A0A0L0SKR8"/>
<feature type="domain" description="PhoD-like phosphatase metallophosphatase" evidence="2">
    <location>
        <begin position="206"/>
        <end position="511"/>
    </location>
</feature>
<keyword evidence="1" id="KW-0472">Membrane</keyword>
<name>A0A0L0SKR8_ALLM3</name>
<evidence type="ECO:0000256" key="1">
    <source>
        <dbReference type="SAM" id="Phobius"/>
    </source>
</evidence>
<keyword evidence="1" id="KW-0812">Transmembrane</keyword>
<evidence type="ECO:0000313" key="4">
    <source>
        <dbReference type="Proteomes" id="UP000054350"/>
    </source>
</evidence>
<protein>
    <recommendedName>
        <fullName evidence="2">PhoD-like phosphatase metallophosphatase domain-containing protein</fullName>
    </recommendedName>
</protein>
<dbReference type="Gene3D" id="3.60.21.70">
    <property type="entry name" value="PhoD-like phosphatase"/>
    <property type="match status" value="1"/>
</dbReference>
<reference evidence="3 4" key="1">
    <citation type="submission" date="2009-11" db="EMBL/GenBank/DDBJ databases">
        <title>Annotation of Allomyces macrogynus ATCC 38327.</title>
        <authorList>
            <consortium name="The Broad Institute Genome Sequencing Platform"/>
            <person name="Russ C."/>
            <person name="Cuomo C."/>
            <person name="Burger G."/>
            <person name="Gray M.W."/>
            <person name="Holland P.W.H."/>
            <person name="King N."/>
            <person name="Lang F.B.F."/>
            <person name="Roger A.J."/>
            <person name="Ruiz-Trillo I."/>
            <person name="Young S.K."/>
            <person name="Zeng Q."/>
            <person name="Gargeya S."/>
            <person name="Fitzgerald M."/>
            <person name="Haas B."/>
            <person name="Abouelleil A."/>
            <person name="Alvarado L."/>
            <person name="Arachchi H.M."/>
            <person name="Berlin A."/>
            <person name="Chapman S.B."/>
            <person name="Gearin G."/>
            <person name="Goldberg J."/>
            <person name="Griggs A."/>
            <person name="Gujja S."/>
            <person name="Hansen M."/>
            <person name="Heiman D."/>
            <person name="Howarth C."/>
            <person name="Larimer J."/>
            <person name="Lui A."/>
            <person name="MacDonald P.J.P."/>
            <person name="McCowen C."/>
            <person name="Montmayeur A."/>
            <person name="Murphy C."/>
            <person name="Neiman D."/>
            <person name="Pearson M."/>
            <person name="Priest M."/>
            <person name="Roberts A."/>
            <person name="Saif S."/>
            <person name="Shea T."/>
            <person name="Sisk P."/>
            <person name="Stolte C."/>
            <person name="Sykes S."/>
            <person name="Wortman J."/>
            <person name="Nusbaum C."/>
            <person name="Birren B."/>
        </authorList>
    </citation>
    <scope>NUCLEOTIDE SEQUENCE [LARGE SCALE GENOMIC DNA]</scope>
    <source>
        <strain evidence="3 4">ATCC 38327</strain>
    </source>
</reference>
<gene>
    <name evidence="3" type="ORF">AMAG_08319</name>
</gene>
<dbReference type="InterPro" id="IPR029052">
    <property type="entry name" value="Metallo-depent_PP-like"/>
</dbReference>
<dbReference type="EMBL" id="GG745341">
    <property type="protein sequence ID" value="KNE63161.1"/>
    <property type="molecule type" value="Genomic_DNA"/>
</dbReference>
<dbReference type="PANTHER" id="PTHR43606:SF2">
    <property type="entry name" value="ALKALINE PHOSPHATASE FAMILY PROTEIN (AFU_ORTHOLOGUE AFUA_5G03860)"/>
    <property type="match status" value="1"/>
</dbReference>
<dbReference type="Proteomes" id="UP000054350">
    <property type="component" value="Unassembled WGS sequence"/>
</dbReference>